<keyword evidence="1" id="KW-0479">Metal-binding</keyword>
<dbReference type="EMBL" id="MFFM01000047">
    <property type="protein sequence ID" value="OGF08464.1"/>
    <property type="molecule type" value="Genomic_DNA"/>
</dbReference>
<dbReference type="PANTHER" id="PTHR43432">
    <property type="entry name" value="SLR0285 PROTEIN"/>
    <property type="match status" value="1"/>
</dbReference>
<gene>
    <name evidence="4" type="ORF">A2024_07095</name>
</gene>
<dbReference type="Proteomes" id="UP000177230">
    <property type="component" value="Unassembled WGS sequence"/>
</dbReference>
<evidence type="ECO:0000313" key="5">
    <source>
        <dbReference type="Proteomes" id="UP000177230"/>
    </source>
</evidence>
<sequence length="257" mass="29330">MAKQLTGTWEWAGRTVNCCLGCRNQCIYCYGCAMAVMFRSFDPSKWKNEAIVEKALTAKLPVDNQMVMFPSTHDISPENLPSHIKFIGRLLEAYPRVLIVSKPHLKCVRAICKTFKSRRDQILFRFTIGSTDSKVLKFWEPGAPSFKERLACLKLAHSLGFETSVSMEPMLDNNPEAVVKAIKPYVTETVWLGKANRLKQRLSTNGHKDIKTMARADELLEWQSDANIHTLYQRLKDDPQIRWKDSIKKVVGLEGPK</sequence>
<dbReference type="InterPro" id="IPR058240">
    <property type="entry name" value="rSAM_sf"/>
</dbReference>
<evidence type="ECO:0008006" key="6">
    <source>
        <dbReference type="Google" id="ProtNLM"/>
    </source>
</evidence>
<dbReference type="AlphaFoldDB" id="A0A1F5R1V3"/>
<dbReference type="InterPro" id="IPR040086">
    <property type="entry name" value="MJ0683-like"/>
</dbReference>
<dbReference type="Gene3D" id="3.80.30.30">
    <property type="match status" value="1"/>
</dbReference>
<dbReference type="GO" id="GO:0051536">
    <property type="term" value="F:iron-sulfur cluster binding"/>
    <property type="evidence" value="ECO:0007669"/>
    <property type="project" value="UniProtKB-KW"/>
</dbReference>
<accession>A0A1F5R1V3</accession>
<keyword evidence="2" id="KW-0408">Iron</keyword>
<reference evidence="4 5" key="1">
    <citation type="journal article" date="2016" name="Nat. Commun.">
        <title>Thousands of microbial genomes shed light on interconnected biogeochemical processes in an aquifer system.</title>
        <authorList>
            <person name="Anantharaman K."/>
            <person name="Brown C.T."/>
            <person name="Hug L.A."/>
            <person name="Sharon I."/>
            <person name="Castelle C.J."/>
            <person name="Probst A.J."/>
            <person name="Thomas B.C."/>
            <person name="Singh A."/>
            <person name="Wilkins M.J."/>
            <person name="Karaoz U."/>
            <person name="Brodie E.L."/>
            <person name="Williams K.H."/>
            <person name="Hubbard S.S."/>
            <person name="Banfield J.F."/>
        </authorList>
    </citation>
    <scope>NUCLEOTIDE SEQUENCE [LARGE SCALE GENOMIC DNA]</scope>
</reference>
<dbReference type="PANTHER" id="PTHR43432:SF3">
    <property type="entry name" value="SLR0285 PROTEIN"/>
    <property type="match status" value="1"/>
</dbReference>
<organism evidence="4 5">
    <name type="scientific">Candidatus Edwardsbacteria bacterium GWF2_54_11</name>
    <dbReference type="NCBI Taxonomy" id="1817851"/>
    <lineage>
        <taxon>Bacteria</taxon>
        <taxon>Candidatus Edwardsiibacteriota</taxon>
    </lineage>
</organism>
<protein>
    <recommendedName>
        <fullName evidence="6">Radical SAM core domain-containing protein</fullName>
    </recommendedName>
</protein>
<keyword evidence="3" id="KW-0411">Iron-sulfur</keyword>
<comment type="caution">
    <text evidence="4">The sequence shown here is derived from an EMBL/GenBank/DDBJ whole genome shotgun (WGS) entry which is preliminary data.</text>
</comment>
<dbReference type="GO" id="GO:0046872">
    <property type="term" value="F:metal ion binding"/>
    <property type="evidence" value="ECO:0007669"/>
    <property type="project" value="UniProtKB-KW"/>
</dbReference>
<name>A0A1F5R1V3_9BACT</name>
<dbReference type="SUPFAM" id="SSF102114">
    <property type="entry name" value="Radical SAM enzymes"/>
    <property type="match status" value="1"/>
</dbReference>
<evidence type="ECO:0000256" key="1">
    <source>
        <dbReference type="ARBA" id="ARBA00022723"/>
    </source>
</evidence>
<proteinExistence type="predicted"/>
<evidence type="ECO:0000256" key="2">
    <source>
        <dbReference type="ARBA" id="ARBA00023004"/>
    </source>
</evidence>
<evidence type="ECO:0000256" key="3">
    <source>
        <dbReference type="ARBA" id="ARBA00023014"/>
    </source>
</evidence>
<evidence type="ECO:0000313" key="4">
    <source>
        <dbReference type="EMBL" id="OGF08464.1"/>
    </source>
</evidence>